<dbReference type="SUPFAM" id="SSF53244">
    <property type="entry name" value="MurD-like peptide ligases, peptide-binding domain"/>
    <property type="match status" value="1"/>
</dbReference>
<evidence type="ECO:0000256" key="1">
    <source>
        <dbReference type="ARBA" id="ARBA00001946"/>
    </source>
</evidence>
<keyword evidence="6 11" id="KW-0547">Nucleotide-binding</keyword>
<dbReference type="EC" id="6.3.2.17" evidence="3"/>
<dbReference type="GO" id="GO:0005524">
    <property type="term" value="F:ATP binding"/>
    <property type="evidence" value="ECO:0007669"/>
    <property type="project" value="UniProtKB-KW"/>
</dbReference>
<dbReference type="Gene3D" id="3.40.1190.10">
    <property type="entry name" value="Mur-like, catalytic domain"/>
    <property type="match status" value="1"/>
</dbReference>
<dbReference type="PIRSF" id="PIRSF001563">
    <property type="entry name" value="Folylpolyglu_synth"/>
    <property type="match status" value="1"/>
</dbReference>
<comment type="similarity">
    <text evidence="2 11">Belongs to the folylpolyglutamate synthase family.</text>
</comment>
<dbReference type="GO" id="GO:0005737">
    <property type="term" value="C:cytoplasm"/>
    <property type="evidence" value="ECO:0007669"/>
    <property type="project" value="TreeGrafter"/>
</dbReference>
<name>A0A2Z5Y0M8_9ENTE</name>
<evidence type="ECO:0000256" key="6">
    <source>
        <dbReference type="ARBA" id="ARBA00022741"/>
    </source>
</evidence>
<dbReference type="PROSITE" id="PS01012">
    <property type="entry name" value="FOLYLPOLYGLU_SYNT_2"/>
    <property type="match status" value="1"/>
</dbReference>
<dbReference type="GO" id="GO:0008841">
    <property type="term" value="F:dihydrofolate synthase activity"/>
    <property type="evidence" value="ECO:0007669"/>
    <property type="project" value="TreeGrafter"/>
</dbReference>
<dbReference type="SUPFAM" id="SSF53623">
    <property type="entry name" value="MurD-like peptide ligases, catalytic domain"/>
    <property type="match status" value="1"/>
</dbReference>
<dbReference type="Proteomes" id="UP000269226">
    <property type="component" value="Chromosome"/>
</dbReference>
<dbReference type="PANTHER" id="PTHR11136:SF0">
    <property type="entry name" value="DIHYDROFOLATE SYNTHETASE-RELATED"/>
    <property type="match status" value="1"/>
</dbReference>
<protein>
    <recommendedName>
        <fullName evidence="3">tetrahydrofolate synthase</fullName>
        <ecNumber evidence="3">6.3.2.17</ecNumber>
    </recommendedName>
    <alternativeName>
        <fullName evidence="9">Tetrahydrofolylpolyglutamate synthase</fullName>
    </alternativeName>
</protein>
<keyword evidence="4 11" id="KW-0436">Ligase</keyword>
<evidence type="ECO:0000256" key="11">
    <source>
        <dbReference type="PIRNR" id="PIRNR001563"/>
    </source>
</evidence>
<evidence type="ECO:0000313" key="15">
    <source>
        <dbReference type="Proteomes" id="UP000269226"/>
    </source>
</evidence>
<dbReference type="EMBL" id="AP018492">
    <property type="protein sequence ID" value="BBC60334.1"/>
    <property type="molecule type" value="Genomic_DNA"/>
</dbReference>
<dbReference type="GO" id="GO:0046872">
    <property type="term" value="F:metal ion binding"/>
    <property type="evidence" value="ECO:0007669"/>
    <property type="project" value="UniProtKB-KW"/>
</dbReference>
<sequence length="456" mass="51864">MDENKQGIRYNMIKEVKRMELTIEQTLEWLHKRLLFGPRPGLKRVEALLEKLDNPQCKVSTIHIAGTNGKGSTVTYLRCMLEELGLKVGTFTSPYIETFNERISVNGQPISDEILIKYIKKYQPMVASLDQEKETTGITEFEILTALAMDYFLDEAVDIAIIEVGLGGLLDSTNIVHPMLTAITTIGKDHTEILGDTLGEIAYHKAGIIKQTIPLVTGNIEQAALQSIEQVAREKNSPIYRYQEEYQINYVGPTKDWQEVFDFYGEMGKLDRLKIPLLGKHQTENAGVAIQLFYLYCQKQSLNFQEKDVYQGLLNAKWPARMERMSEEPLIIIDGAHNVHAMKQLVENFKREFTGYSVHILFSALATKDIEKMIFYLKQIPNSHLSITSFDYPKVLELSTMEKYVDEKTEVVSLWQFGLGEILEKMATGDILLVTGSLYFVSQVRELLLSIGGNNE</sequence>
<dbReference type="NCBIfam" id="TIGR01499">
    <property type="entry name" value="folC"/>
    <property type="match status" value="1"/>
</dbReference>
<evidence type="ECO:0000256" key="4">
    <source>
        <dbReference type="ARBA" id="ARBA00022598"/>
    </source>
</evidence>
<dbReference type="Gene3D" id="3.90.190.20">
    <property type="entry name" value="Mur ligase, C-terminal domain"/>
    <property type="match status" value="1"/>
</dbReference>
<dbReference type="InterPro" id="IPR001645">
    <property type="entry name" value="Folylpolyglutamate_synth"/>
</dbReference>
<keyword evidence="8" id="KW-0460">Magnesium</keyword>
<dbReference type="InterPro" id="IPR036615">
    <property type="entry name" value="Mur_ligase_C_dom_sf"/>
</dbReference>
<proteinExistence type="inferred from homology"/>
<feature type="domain" description="Mur ligase central" evidence="13">
    <location>
        <begin position="64"/>
        <end position="291"/>
    </location>
</feature>
<comment type="catalytic activity">
    <reaction evidence="10">
        <text>(6S)-5,6,7,8-tetrahydrofolyl-(gamma-L-Glu)(n) + L-glutamate + ATP = (6S)-5,6,7,8-tetrahydrofolyl-(gamma-L-Glu)(n+1) + ADP + phosphate + H(+)</text>
        <dbReference type="Rhea" id="RHEA:10580"/>
        <dbReference type="Rhea" id="RHEA-COMP:14738"/>
        <dbReference type="Rhea" id="RHEA-COMP:14740"/>
        <dbReference type="ChEBI" id="CHEBI:15378"/>
        <dbReference type="ChEBI" id="CHEBI:29985"/>
        <dbReference type="ChEBI" id="CHEBI:30616"/>
        <dbReference type="ChEBI" id="CHEBI:43474"/>
        <dbReference type="ChEBI" id="CHEBI:141005"/>
        <dbReference type="ChEBI" id="CHEBI:456216"/>
        <dbReference type="EC" id="6.3.2.17"/>
    </reaction>
</comment>
<evidence type="ECO:0000256" key="9">
    <source>
        <dbReference type="ARBA" id="ARBA00030592"/>
    </source>
</evidence>
<evidence type="ECO:0000313" key="14">
    <source>
        <dbReference type="EMBL" id="BBC60334.1"/>
    </source>
</evidence>
<evidence type="ECO:0000256" key="8">
    <source>
        <dbReference type="ARBA" id="ARBA00022842"/>
    </source>
</evidence>
<dbReference type="InterPro" id="IPR004101">
    <property type="entry name" value="Mur_ligase_C"/>
</dbReference>
<dbReference type="InterPro" id="IPR013221">
    <property type="entry name" value="Mur_ligase_cen"/>
</dbReference>
<dbReference type="AlphaFoldDB" id="A0A2Z5Y0M8"/>
<evidence type="ECO:0000256" key="3">
    <source>
        <dbReference type="ARBA" id="ARBA00013025"/>
    </source>
</evidence>
<dbReference type="Pfam" id="PF02875">
    <property type="entry name" value="Mur_ligase_C"/>
    <property type="match status" value="1"/>
</dbReference>
<accession>A0A2Z5Y0M8</accession>
<dbReference type="InterPro" id="IPR018109">
    <property type="entry name" value="Folylpolyglutamate_synth_CS"/>
</dbReference>
<reference evidence="14 15" key="1">
    <citation type="submission" date="2018-01" db="EMBL/GenBank/DDBJ databases">
        <title>Whole genome sequence of Melissococcus plutonius DAT561.</title>
        <authorList>
            <person name="Okumura K."/>
            <person name="Takamatsu D."/>
            <person name="Okura M."/>
        </authorList>
    </citation>
    <scope>NUCLEOTIDE SEQUENCE [LARGE SCALE GENOMIC DNA]</scope>
    <source>
        <strain evidence="14 15">DAT561</strain>
    </source>
</reference>
<gene>
    <name evidence="14" type="ORF">DAT561_0166</name>
</gene>
<feature type="domain" description="Mur ligase C-terminal" evidence="12">
    <location>
        <begin position="321"/>
        <end position="437"/>
    </location>
</feature>
<dbReference type="FunFam" id="3.40.1190.10:FF:000011">
    <property type="entry name" value="Folylpolyglutamate synthase/dihydrofolate synthase"/>
    <property type="match status" value="1"/>
</dbReference>
<keyword evidence="7 11" id="KW-0067">ATP-binding</keyword>
<evidence type="ECO:0000256" key="7">
    <source>
        <dbReference type="ARBA" id="ARBA00022840"/>
    </source>
</evidence>
<dbReference type="InterPro" id="IPR036565">
    <property type="entry name" value="Mur-like_cat_sf"/>
</dbReference>
<organism evidence="14 15">
    <name type="scientific">Melissococcus plutonius</name>
    <dbReference type="NCBI Taxonomy" id="33970"/>
    <lineage>
        <taxon>Bacteria</taxon>
        <taxon>Bacillati</taxon>
        <taxon>Bacillota</taxon>
        <taxon>Bacilli</taxon>
        <taxon>Lactobacillales</taxon>
        <taxon>Enterococcaceae</taxon>
        <taxon>Melissococcus</taxon>
    </lineage>
</organism>
<dbReference type="Pfam" id="PF08245">
    <property type="entry name" value="Mur_ligase_M"/>
    <property type="match status" value="1"/>
</dbReference>
<evidence type="ECO:0000256" key="10">
    <source>
        <dbReference type="ARBA" id="ARBA00047493"/>
    </source>
</evidence>
<dbReference type="GO" id="GO:0004326">
    <property type="term" value="F:tetrahydrofolylpolyglutamate synthase activity"/>
    <property type="evidence" value="ECO:0007669"/>
    <property type="project" value="UniProtKB-EC"/>
</dbReference>
<dbReference type="PANTHER" id="PTHR11136">
    <property type="entry name" value="FOLYLPOLYGLUTAMATE SYNTHASE-RELATED"/>
    <property type="match status" value="1"/>
</dbReference>
<evidence type="ECO:0000256" key="2">
    <source>
        <dbReference type="ARBA" id="ARBA00008276"/>
    </source>
</evidence>
<keyword evidence="5" id="KW-0479">Metal-binding</keyword>
<evidence type="ECO:0000259" key="12">
    <source>
        <dbReference type="Pfam" id="PF02875"/>
    </source>
</evidence>
<comment type="cofactor">
    <cofactor evidence="1">
        <name>Mg(2+)</name>
        <dbReference type="ChEBI" id="CHEBI:18420"/>
    </cofactor>
</comment>
<dbReference type="PROSITE" id="PS01011">
    <property type="entry name" value="FOLYLPOLYGLU_SYNT_1"/>
    <property type="match status" value="1"/>
</dbReference>
<evidence type="ECO:0000256" key="5">
    <source>
        <dbReference type="ARBA" id="ARBA00022723"/>
    </source>
</evidence>
<evidence type="ECO:0000259" key="13">
    <source>
        <dbReference type="Pfam" id="PF08245"/>
    </source>
</evidence>